<sequence length="84" mass="9192">MVAIAGFLILAIDPLLTFHQQKNQVMIETRLLDQMASDQAAEKRDGYQIGEGTWCIEGLCLASAIRDDPPRNLIGPLAEPAVID</sequence>
<comment type="caution">
    <text evidence="1">The sequence shown here is derived from an EMBL/GenBank/DDBJ whole genome shotgun (WGS) entry which is preliminary data.</text>
</comment>
<organism evidence="1 2">
    <name type="scientific">Exiguobacterium undae</name>
    <dbReference type="NCBI Taxonomy" id="169177"/>
    <lineage>
        <taxon>Bacteria</taxon>
        <taxon>Bacillati</taxon>
        <taxon>Bacillota</taxon>
        <taxon>Bacilli</taxon>
        <taxon>Bacillales</taxon>
        <taxon>Bacillales Family XII. Incertae Sedis</taxon>
        <taxon>Exiguobacterium</taxon>
    </lineage>
</organism>
<gene>
    <name evidence="1" type="ORF">A3783_09050</name>
</gene>
<accession>A0ABX2VF01</accession>
<name>A0ABX2VF01_9BACL</name>
<evidence type="ECO:0000313" key="2">
    <source>
        <dbReference type="Proteomes" id="UP000078447"/>
    </source>
</evidence>
<proteinExistence type="predicted"/>
<keyword evidence="2" id="KW-1185">Reference proteome</keyword>
<protein>
    <submittedName>
        <fullName evidence="1">Prepilin-type N-terminal cleavage/methylation domain-containing protein</fullName>
    </submittedName>
</protein>
<reference evidence="1 2" key="1">
    <citation type="submission" date="2016-03" db="EMBL/GenBank/DDBJ databases">
        <authorList>
            <person name="Cho S.-Y."/>
            <person name="Lim S."/>
            <person name="Kim H."/>
            <person name="Soh E.H."/>
            <person name="Moon J.S."/>
        </authorList>
    </citation>
    <scope>NUCLEOTIDE SEQUENCE [LARGE SCALE GENOMIC DNA]</scope>
    <source>
        <strain evidence="1 2">KCTC 3810</strain>
    </source>
</reference>
<evidence type="ECO:0000313" key="1">
    <source>
        <dbReference type="EMBL" id="OAN16334.1"/>
    </source>
</evidence>
<dbReference type="EMBL" id="LVVL01000001">
    <property type="protein sequence ID" value="OAN16334.1"/>
    <property type="molecule type" value="Genomic_DNA"/>
</dbReference>
<dbReference type="RefSeq" id="WP_051524101.1">
    <property type="nucleotide sequence ID" value="NZ_LVVL01000001.1"/>
</dbReference>
<dbReference type="Proteomes" id="UP000078447">
    <property type="component" value="Unassembled WGS sequence"/>
</dbReference>